<dbReference type="PANTHER" id="PTHR43179:SF7">
    <property type="entry name" value="RHAMNOSYLTRANSFERASE WBBL"/>
    <property type="match status" value="1"/>
</dbReference>
<keyword evidence="4" id="KW-1185">Reference proteome</keyword>
<keyword evidence="3" id="KW-0808">Transferase</keyword>
<evidence type="ECO:0000256" key="1">
    <source>
        <dbReference type="SAM" id="MobiDB-lite"/>
    </source>
</evidence>
<accession>A0A4Q2U5B2</accession>
<reference evidence="3 4" key="2">
    <citation type="submission" date="2019-02" db="EMBL/GenBank/DDBJ databases">
        <title>'Lichenibacterium ramalinii' gen. nov. sp. nov., 'Lichenibacterium minor' gen. nov. sp. nov.</title>
        <authorList>
            <person name="Pankratov T."/>
        </authorList>
    </citation>
    <scope>NUCLEOTIDE SEQUENCE [LARGE SCALE GENOMIC DNA]</scope>
    <source>
        <strain evidence="3 4">RmlP026</strain>
    </source>
</reference>
<name>A0A4Q2U5B2_9HYPH</name>
<dbReference type="EMBL" id="QYBB01000031">
    <property type="protein sequence ID" value="RYC30137.1"/>
    <property type="molecule type" value="Genomic_DNA"/>
</dbReference>
<dbReference type="PANTHER" id="PTHR43179">
    <property type="entry name" value="RHAMNOSYLTRANSFERASE WBBL"/>
    <property type="match status" value="1"/>
</dbReference>
<dbReference type="OrthoDB" id="9783791at2"/>
<dbReference type="Pfam" id="PF00535">
    <property type="entry name" value="Glycos_transf_2"/>
    <property type="match status" value="1"/>
</dbReference>
<feature type="region of interest" description="Disordered" evidence="1">
    <location>
        <begin position="1"/>
        <end position="24"/>
    </location>
</feature>
<dbReference type="InterPro" id="IPR029044">
    <property type="entry name" value="Nucleotide-diphossugar_trans"/>
</dbReference>
<feature type="region of interest" description="Disordered" evidence="1">
    <location>
        <begin position="688"/>
        <end position="710"/>
    </location>
</feature>
<gene>
    <name evidence="3" type="ORF">D3273_20345</name>
</gene>
<proteinExistence type="predicted"/>
<dbReference type="InterPro" id="IPR001173">
    <property type="entry name" value="Glyco_trans_2-like"/>
</dbReference>
<evidence type="ECO:0000313" key="3">
    <source>
        <dbReference type="EMBL" id="RYC30137.1"/>
    </source>
</evidence>
<feature type="domain" description="Glycosyltransferase 2-like" evidence="2">
    <location>
        <begin position="440"/>
        <end position="556"/>
    </location>
</feature>
<dbReference type="AlphaFoldDB" id="A0A4Q2U5B2"/>
<evidence type="ECO:0000259" key="2">
    <source>
        <dbReference type="Pfam" id="PF00535"/>
    </source>
</evidence>
<dbReference type="CDD" id="cd04186">
    <property type="entry name" value="GT_2_like_c"/>
    <property type="match status" value="1"/>
</dbReference>
<protein>
    <submittedName>
        <fullName evidence="3">Glycosyltransferase</fullName>
    </submittedName>
</protein>
<dbReference type="GO" id="GO:0016740">
    <property type="term" value="F:transferase activity"/>
    <property type="evidence" value="ECO:0007669"/>
    <property type="project" value="UniProtKB-KW"/>
</dbReference>
<sequence length="710" mass="76929">MLPPGWRVEPAPARPPGVEPPTLRHPEPGLRLVRDFAPAHPVGWSALTLRYDGPGVVDARLAFRFDDGTELVQHLAKTGRNVFFGMVRPSRPLLGIAVAVSGSADLAAPAVLEFRPVPPWERRRALVRRAAAVLRGDPRSFPWRLARFAVQLSRSGRTVIPVSTEVRSPDGAYALWRERFDERPEAEAAFHRARSSALARRPVFTVVAGPDLDGPALDGLAASLDAQIYPDWELLVPDGAPAPDRARLRRYDPADPDAALAGAQGTFALLPRPGTRLRAHALLTLALAIGRHPEAKLVYADEDRIAPDGARSSPQFKPAWSPARLLSSNAVGDPCCIAMASLRAAGLSAADGAADYGVAAWRHDLMLRLGEGFEPRDVLHVAQVLSHGAGPAAPPAAEARKEAIRRALHRRGADARVLSDPRSPDPRIAFAFDENPLVTLIVPTRDRADLLRVSVGSILAKTAYRRFEIVVVDNGSVEDDTFKLFDSWAAEPRVRVLRDPGPFNYARLNNAAARTAKGTLLGLVNNDVEVTDAHWLEEMAGWAAQPGIGCVGAKLWYPDGRLQHGGVVVGVAGAAGHRHKRAGKADRGGRDDLVTVNEVSAVTAACLVVKRAVYEEVGGLDEARFAVGYNDVDFCLKVATAGYRNLWTPFAEMVHHESLSRGRDLSPKTAERFNREVAALREKWGERLLDDPYGSPNLTVDAEDGSTRVQ</sequence>
<reference evidence="3 4" key="1">
    <citation type="submission" date="2018-12" db="EMBL/GenBank/DDBJ databases">
        <authorList>
            <person name="Grouzdev D.S."/>
            <person name="Krutkina M.S."/>
        </authorList>
    </citation>
    <scope>NUCLEOTIDE SEQUENCE [LARGE SCALE GENOMIC DNA]</scope>
    <source>
        <strain evidence="3 4">RmlP026</strain>
    </source>
</reference>
<dbReference type="SUPFAM" id="SSF53448">
    <property type="entry name" value="Nucleotide-diphospho-sugar transferases"/>
    <property type="match status" value="1"/>
</dbReference>
<comment type="caution">
    <text evidence="3">The sequence shown here is derived from an EMBL/GenBank/DDBJ whole genome shotgun (WGS) entry which is preliminary data.</text>
</comment>
<evidence type="ECO:0000313" key="4">
    <source>
        <dbReference type="Proteomes" id="UP000290759"/>
    </source>
</evidence>
<dbReference type="RefSeq" id="WP_129228729.1">
    <property type="nucleotide sequence ID" value="NZ_QYBB01000031.1"/>
</dbReference>
<dbReference type="Proteomes" id="UP000290759">
    <property type="component" value="Unassembled WGS sequence"/>
</dbReference>
<dbReference type="Gene3D" id="3.90.550.10">
    <property type="entry name" value="Spore Coat Polysaccharide Biosynthesis Protein SpsA, Chain A"/>
    <property type="match status" value="1"/>
</dbReference>
<organism evidence="3 4">
    <name type="scientific">Lichenibacterium minor</name>
    <dbReference type="NCBI Taxonomy" id="2316528"/>
    <lineage>
        <taxon>Bacteria</taxon>
        <taxon>Pseudomonadati</taxon>
        <taxon>Pseudomonadota</taxon>
        <taxon>Alphaproteobacteria</taxon>
        <taxon>Hyphomicrobiales</taxon>
        <taxon>Lichenihabitantaceae</taxon>
        <taxon>Lichenibacterium</taxon>
    </lineage>
</organism>